<proteinExistence type="predicted"/>
<sequence length="79" mass="8643">MGYARIGAGPWRARFLGSRRVELEGDLFLLDMGLPHTSYETLLSVARQQCDGHGRTVSWLTLICKSGLASSFTTLQGKG</sequence>
<reference evidence="2" key="2">
    <citation type="submission" date="2015-01" db="EMBL/GenBank/DDBJ databases">
        <title>Evolutionary Origins and Diversification of the Mycorrhizal Mutualists.</title>
        <authorList>
            <consortium name="DOE Joint Genome Institute"/>
            <consortium name="Mycorrhizal Genomics Consortium"/>
            <person name="Kohler A."/>
            <person name="Kuo A."/>
            <person name="Nagy L.G."/>
            <person name="Floudas D."/>
            <person name="Copeland A."/>
            <person name="Barry K.W."/>
            <person name="Cichocki N."/>
            <person name="Veneault-Fourrey C."/>
            <person name="LaButti K."/>
            <person name="Lindquist E.A."/>
            <person name="Lipzen A."/>
            <person name="Lundell T."/>
            <person name="Morin E."/>
            <person name="Murat C."/>
            <person name="Riley R."/>
            <person name="Ohm R."/>
            <person name="Sun H."/>
            <person name="Tunlid A."/>
            <person name="Henrissat B."/>
            <person name="Grigoriev I.V."/>
            <person name="Hibbett D.S."/>
            <person name="Martin F."/>
        </authorList>
    </citation>
    <scope>NUCLEOTIDE SEQUENCE [LARGE SCALE GENOMIC DNA]</scope>
    <source>
        <strain evidence="2">Ve08.2h10</strain>
    </source>
</reference>
<dbReference type="Proteomes" id="UP000054538">
    <property type="component" value="Unassembled WGS sequence"/>
</dbReference>
<dbReference type="HOGENOM" id="CLU_2606738_0_0_1"/>
<gene>
    <name evidence="1" type="ORF">PAXRUDRAFT_832087</name>
</gene>
<dbReference type="AlphaFoldDB" id="A0A0D0D4S8"/>
<evidence type="ECO:0000313" key="2">
    <source>
        <dbReference type="Proteomes" id="UP000054538"/>
    </source>
</evidence>
<name>A0A0D0D4S8_9AGAM</name>
<organism evidence="1 2">
    <name type="scientific">Paxillus rubicundulus Ve08.2h10</name>
    <dbReference type="NCBI Taxonomy" id="930991"/>
    <lineage>
        <taxon>Eukaryota</taxon>
        <taxon>Fungi</taxon>
        <taxon>Dikarya</taxon>
        <taxon>Basidiomycota</taxon>
        <taxon>Agaricomycotina</taxon>
        <taxon>Agaricomycetes</taxon>
        <taxon>Agaricomycetidae</taxon>
        <taxon>Boletales</taxon>
        <taxon>Paxilineae</taxon>
        <taxon>Paxillaceae</taxon>
        <taxon>Paxillus</taxon>
    </lineage>
</organism>
<accession>A0A0D0D4S8</accession>
<dbReference type="InParanoid" id="A0A0D0D4S8"/>
<keyword evidence="2" id="KW-1185">Reference proteome</keyword>
<reference evidence="1 2" key="1">
    <citation type="submission" date="2014-04" db="EMBL/GenBank/DDBJ databases">
        <authorList>
            <consortium name="DOE Joint Genome Institute"/>
            <person name="Kuo A."/>
            <person name="Kohler A."/>
            <person name="Jargeat P."/>
            <person name="Nagy L.G."/>
            <person name="Floudas D."/>
            <person name="Copeland A."/>
            <person name="Barry K.W."/>
            <person name="Cichocki N."/>
            <person name="Veneault-Fourrey C."/>
            <person name="LaButti K."/>
            <person name="Lindquist E.A."/>
            <person name="Lipzen A."/>
            <person name="Lundell T."/>
            <person name="Morin E."/>
            <person name="Murat C."/>
            <person name="Sun H."/>
            <person name="Tunlid A."/>
            <person name="Henrissat B."/>
            <person name="Grigoriev I.V."/>
            <person name="Hibbett D.S."/>
            <person name="Martin F."/>
            <person name="Nordberg H.P."/>
            <person name="Cantor M.N."/>
            <person name="Hua S.X."/>
        </authorList>
    </citation>
    <scope>NUCLEOTIDE SEQUENCE [LARGE SCALE GENOMIC DNA]</scope>
    <source>
        <strain evidence="1 2">Ve08.2h10</strain>
    </source>
</reference>
<protein>
    <submittedName>
        <fullName evidence="1">Unplaced genomic scaffold scaffold_775, whole genome shotgun sequence</fullName>
    </submittedName>
</protein>
<dbReference type="EMBL" id="KN825597">
    <property type="protein sequence ID" value="KIK83308.1"/>
    <property type="molecule type" value="Genomic_DNA"/>
</dbReference>
<evidence type="ECO:0000313" key="1">
    <source>
        <dbReference type="EMBL" id="KIK83308.1"/>
    </source>
</evidence>